<keyword evidence="13 18" id="KW-0418">Kinase</keyword>
<evidence type="ECO:0000256" key="16">
    <source>
        <dbReference type="ARBA" id="ARBA00029570"/>
    </source>
</evidence>
<evidence type="ECO:0000256" key="13">
    <source>
        <dbReference type="ARBA" id="ARBA00022777"/>
    </source>
</evidence>
<dbReference type="AlphaFoldDB" id="A0A3B0ZCJ1"/>
<comment type="pathway">
    <text evidence="5">Cofactor biosynthesis; adenosylcobalamin biosynthesis; adenosylcobalamin from cob(II)yrinate a,c-diamide: step 6/7.</text>
</comment>
<evidence type="ECO:0000256" key="1">
    <source>
        <dbReference type="ARBA" id="ARBA00000312"/>
    </source>
</evidence>
<evidence type="ECO:0000256" key="4">
    <source>
        <dbReference type="ARBA" id="ARBA00003889"/>
    </source>
</evidence>
<keyword evidence="18" id="KW-0548">Nucleotidyltransferase</keyword>
<evidence type="ECO:0000256" key="9">
    <source>
        <dbReference type="ARBA" id="ARBA00012523"/>
    </source>
</evidence>
<evidence type="ECO:0000313" key="18">
    <source>
        <dbReference type="EMBL" id="VAW85913.1"/>
    </source>
</evidence>
<dbReference type="GO" id="GO:0043752">
    <property type="term" value="F:adenosylcobinamide kinase activity"/>
    <property type="evidence" value="ECO:0007669"/>
    <property type="project" value="UniProtKB-EC"/>
</dbReference>
<dbReference type="NCBIfam" id="NF004469">
    <property type="entry name" value="PRK05800.1"/>
    <property type="match status" value="1"/>
</dbReference>
<comment type="catalytic activity">
    <reaction evidence="2">
        <text>adenosylcob(III)inamide phosphate + GTP + H(+) = adenosylcob(III)inamide-GDP + diphosphate</text>
        <dbReference type="Rhea" id="RHEA:22712"/>
        <dbReference type="ChEBI" id="CHEBI:15378"/>
        <dbReference type="ChEBI" id="CHEBI:33019"/>
        <dbReference type="ChEBI" id="CHEBI:37565"/>
        <dbReference type="ChEBI" id="CHEBI:58502"/>
        <dbReference type="ChEBI" id="CHEBI:60487"/>
        <dbReference type="EC" id="2.7.7.62"/>
    </reaction>
</comment>
<comment type="catalytic activity">
    <reaction evidence="1">
        <text>adenosylcob(III)inamide + ATP = adenosylcob(III)inamide phosphate + ADP + H(+)</text>
        <dbReference type="Rhea" id="RHEA:15769"/>
        <dbReference type="ChEBI" id="CHEBI:2480"/>
        <dbReference type="ChEBI" id="CHEBI:15378"/>
        <dbReference type="ChEBI" id="CHEBI:30616"/>
        <dbReference type="ChEBI" id="CHEBI:58502"/>
        <dbReference type="ChEBI" id="CHEBI:456216"/>
        <dbReference type="EC" id="2.7.1.156"/>
    </reaction>
</comment>
<evidence type="ECO:0000256" key="6">
    <source>
        <dbReference type="ARBA" id="ARBA00005159"/>
    </source>
</evidence>
<evidence type="ECO:0000256" key="14">
    <source>
        <dbReference type="ARBA" id="ARBA00022840"/>
    </source>
</evidence>
<keyword evidence="15" id="KW-0342">GTP-binding</keyword>
<dbReference type="InterPro" id="IPR027417">
    <property type="entry name" value="P-loop_NTPase"/>
</dbReference>
<reference evidence="18" key="1">
    <citation type="submission" date="2018-06" db="EMBL/GenBank/DDBJ databases">
        <authorList>
            <person name="Zhirakovskaya E."/>
        </authorList>
    </citation>
    <scope>NUCLEOTIDE SEQUENCE</scope>
</reference>
<sequence length="173" mass="19125">MKTLILGGVRSGKSRLAEQLAINSNLPVTYIATATAQDGEMQTRIATHQRDRPNHWALIEEPLHLAAVLQTHASPDHCLLVDCLTLWLTNLLMNDDESCFKTERDALINALPILPGKIIFVSNETNMGITPLGELSRRYCDEAGWLHQDLAQACQRVVLVVAGLPHTLKGEKI</sequence>
<dbReference type="GO" id="GO:0005525">
    <property type="term" value="F:GTP binding"/>
    <property type="evidence" value="ECO:0007669"/>
    <property type="project" value="UniProtKB-KW"/>
</dbReference>
<organism evidence="18">
    <name type="scientific">hydrothermal vent metagenome</name>
    <dbReference type="NCBI Taxonomy" id="652676"/>
    <lineage>
        <taxon>unclassified sequences</taxon>
        <taxon>metagenomes</taxon>
        <taxon>ecological metagenomes</taxon>
    </lineage>
</organism>
<comment type="catalytic activity">
    <reaction evidence="3">
        <text>adenosylcob(III)inamide + GTP = adenosylcob(III)inamide phosphate + GDP + H(+)</text>
        <dbReference type="Rhea" id="RHEA:15765"/>
        <dbReference type="ChEBI" id="CHEBI:2480"/>
        <dbReference type="ChEBI" id="CHEBI:15378"/>
        <dbReference type="ChEBI" id="CHEBI:37565"/>
        <dbReference type="ChEBI" id="CHEBI:58189"/>
        <dbReference type="ChEBI" id="CHEBI:58502"/>
        <dbReference type="EC" id="2.7.1.156"/>
    </reaction>
</comment>
<keyword evidence="14" id="KW-0067">ATP-binding</keyword>
<evidence type="ECO:0000256" key="8">
    <source>
        <dbReference type="ARBA" id="ARBA00012016"/>
    </source>
</evidence>
<dbReference type="EMBL" id="UOFQ01000033">
    <property type="protein sequence ID" value="VAW85913.1"/>
    <property type="molecule type" value="Genomic_DNA"/>
</dbReference>
<dbReference type="PIRSF" id="PIRSF006135">
    <property type="entry name" value="CobU"/>
    <property type="match status" value="1"/>
</dbReference>
<evidence type="ECO:0000256" key="10">
    <source>
        <dbReference type="ARBA" id="ARBA00022573"/>
    </source>
</evidence>
<evidence type="ECO:0000256" key="12">
    <source>
        <dbReference type="ARBA" id="ARBA00022741"/>
    </source>
</evidence>
<dbReference type="PANTHER" id="PTHR34848:SF1">
    <property type="entry name" value="BIFUNCTIONAL ADENOSYLCOBALAMIN BIOSYNTHESIS PROTEIN COBU"/>
    <property type="match status" value="1"/>
</dbReference>
<dbReference type="InterPro" id="IPR003203">
    <property type="entry name" value="CobU/CobP"/>
</dbReference>
<keyword evidence="12" id="KW-0547">Nucleotide-binding</keyword>
<proteinExistence type="inferred from homology"/>
<dbReference type="CDD" id="cd00544">
    <property type="entry name" value="CobU"/>
    <property type="match status" value="1"/>
</dbReference>
<dbReference type="GO" id="GO:0008820">
    <property type="term" value="F:cobinamide phosphate guanylyltransferase activity"/>
    <property type="evidence" value="ECO:0007669"/>
    <property type="project" value="UniProtKB-EC"/>
</dbReference>
<dbReference type="GO" id="GO:0005524">
    <property type="term" value="F:ATP binding"/>
    <property type="evidence" value="ECO:0007669"/>
    <property type="project" value="UniProtKB-KW"/>
</dbReference>
<comment type="function">
    <text evidence="4">Catalyzes ATP-dependent phosphorylation of adenosylcobinamide and addition of GMP to adenosylcobinamide phosphate.</text>
</comment>
<evidence type="ECO:0000256" key="3">
    <source>
        <dbReference type="ARBA" id="ARBA00001522"/>
    </source>
</evidence>
<accession>A0A3B0ZCJ1</accession>
<evidence type="ECO:0000256" key="15">
    <source>
        <dbReference type="ARBA" id="ARBA00023134"/>
    </source>
</evidence>
<keyword evidence="11 18" id="KW-0808">Transferase</keyword>
<comment type="pathway">
    <text evidence="6">Cofactor biosynthesis; adenosylcobalamin biosynthesis; adenosylcobalamin from cob(II)yrinate a,c-diamide: step 5/7.</text>
</comment>
<gene>
    <name evidence="18" type="ORF">MNBD_GAMMA17-1077</name>
</gene>
<evidence type="ECO:0000256" key="5">
    <source>
        <dbReference type="ARBA" id="ARBA00004692"/>
    </source>
</evidence>
<evidence type="ECO:0000256" key="2">
    <source>
        <dbReference type="ARBA" id="ARBA00000711"/>
    </source>
</evidence>
<evidence type="ECO:0000256" key="17">
    <source>
        <dbReference type="ARBA" id="ARBA00030571"/>
    </source>
</evidence>
<dbReference type="Gene3D" id="3.40.50.300">
    <property type="entry name" value="P-loop containing nucleotide triphosphate hydrolases"/>
    <property type="match status" value="1"/>
</dbReference>
<name>A0A3B0ZCJ1_9ZZZZ</name>
<dbReference type="EC" id="2.7.1.156" evidence="8"/>
<comment type="similarity">
    <text evidence="7">Belongs to the CobU/CobP family.</text>
</comment>
<protein>
    <recommendedName>
        <fullName evidence="16">Adenosylcobinamide kinase</fullName>
        <ecNumber evidence="8">2.7.1.156</ecNumber>
        <ecNumber evidence="9">2.7.7.62</ecNumber>
    </recommendedName>
    <alternativeName>
        <fullName evidence="17">Adenosylcobinamide-phosphate guanylyltransferase</fullName>
    </alternativeName>
</protein>
<keyword evidence="10" id="KW-0169">Cobalamin biosynthesis</keyword>
<dbReference type="GO" id="GO:0009236">
    <property type="term" value="P:cobalamin biosynthetic process"/>
    <property type="evidence" value="ECO:0007669"/>
    <property type="project" value="UniProtKB-KW"/>
</dbReference>
<evidence type="ECO:0000256" key="11">
    <source>
        <dbReference type="ARBA" id="ARBA00022679"/>
    </source>
</evidence>
<dbReference type="PANTHER" id="PTHR34848">
    <property type="match status" value="1"/>
</dbReference>
<evidence type="ECO:0000256" key="7">
    <source>
        <dbReference type="ARBA" id="ARBA00007490"/>
    </source>
</evidence>
<dbReference type="Pfam" id="PF02283">
    <property type="entry name" value="CobU"/>
    <property type="match status" value="1"/>
</dbReference>
<dbReference type="EC" id="2.7.7.62" evidence="9"/>
<dbReference type="SUPFAM" id="SSF52540">
    <property type="entry name" value="P-loop containing nucleoside triphosphate hydrolases"/>
    <property type="match status" value="1"/>
</dbReference>